<evidence type="ECO:0000256" key="10">
    <source>
        <dbReference type="ARBA" id="ARBA00022989"/>
    </source>
</evidence>
<comment type="cofactor">
    <cofactor evidence="1">
        <name>Zn(2+)</name>
        <dbReference type="ChEBI" id="CHEBI:29105"/>
    </cofactor>
</comment>
<evidence type="ECO:0000259" key="16">
    <source>
        <dbReference type="Pfam" id="PF04389"/>
    </source>
</evidence>
<evidence type="ECO:0000256" key="9">
    <source>
        <dbReference type="ARBA" id="ARBA00022833"/>
    </source>
</evidence>
<keyword evidence="13" id="KW-0325">Glycoprotein</keyword>
<keyword evidence="8" id="KW-0256">Endoplasmic reticulum</keyword>
<dbReference type="GeneID" id="112903924"/>
<dbReference type="GO" id="GO:0005789">
    <property type="term" value="C:endoplasmic reticulum membrane"/>
    <property type="evidence" value="ECO:0007669"/>
    <property type="project" value="UniProtKB-SubCell"/>
</dbReference>
<dbReference type="Pfam" id="PF22248">
    <property type="entry name" value="ERMP1_C"/>
    <property type="match status" value="1"/>
</dbReference>
<dbReference type="CDD" id="cd03875">
    <property type="entry name" value="M28_Fxna_like"/>
    <property type="match status" value="1"/>
</dbReference>
<keyword evidence="5 15" id="KW-0812">Transmembrane</keyword>
<gene>
    <name evidence="20" type="primary">LOC112903924</name>
</gene>
<keyword evidence="4" id="KW-0645">Protease</keyword>
<evidence type="ECO:0000259" key="18">
    <source>
        <dbReference type="Pfam" id="PF22249"/>
    </source>
</evidence>
<evidence type="ECO:0000256" key="4">
    <source>
        <dbReference type="ARBA" id="ARBA00022670"/>
    </source>
</evidence>
<dbReference type="InParanoid" id="A0A7F5R4A8"/>
<evidence type="ECO:0000256" key="12">
    <source>
        <dbReference type="ARBA" id="ARBA00023136"/>
    </source>
</evidence>
<dbReference type="RefSeq" id="XP_025830298.1">
    <property type="nucleotide sequence ID" value="XM_025974513.1"/>
</dbReference>
<evidence type="ECO:0000256" key="7">
    <source>
        <dbReference type="ARBA" id="ARBA00022801"/>
    </source>
</evidence>
<organism evidence="19 20">
    <name type="scientific">Agrilus planipennis</name>
    <name type="common">Emerald ash borer</name>
    <name type="synonym">Agrilus marcopoli</name>
    <dbReference type="NCBI Taxonomy" id="224129"/>
    <lineage>
        <taxon>Eukaryota</taxon>
        <taxon>Metazoa</taxon>
        <taxon>Ecdysozoa</taxon>
        <taxon>Arthropoda</taxon>
        <taxon>Hexapoda</taxon>
        <taxon>Insecta</taxon>
        <taxon>Pterygota</taxon>
        <taxon>Neoptera</taxon>
        <taxon>Endopterygota</taxon>
        <taxon>Coleoptera</taxon>
        <taxon>Polyphaga</taxon>
        <taxon>Elateriformia</taxon>
        <taxon>Buprestoidea</taxon>
        <taxon>Buprestidae</taxon>
        <taxon>Agrilinae</taxon>
        <taxon>Agrilus</taxon>
    </lineage>
</organism>
<feature type="transmembrane region" description="Helical" evidence="15">
    <location>
        <begin position="558"/>
        <end position="585"/>
    </location>
</feature>
<evidence type="ECO:0000256" key="8">
    <source>
        <dbReference type="ARBA" id="ARBA00022824"/>
    </source>
</evidence>
<dbReference type="Gene3D" id="3.40.630.10">
    <property type="entry name" value="Zn peptidases"/>
    <property type="match status" value="1"/>
</dbReference>
<comment type="similarity">
    <text evidence="3">Belongs to the peptidase M28 family.</text>
</comment>
<feature type="transmembrane region" description="Helical" evidence="15">
    <location>
        <begin position="530"/>
        <end position="546"/>
    </location>
</feature>
<keyword evidence="6" id="KW-0479">Metal-binding</keyword>
<dbReference type="KEGG" id="apln:112903924"/>
<sequence length="886" mass="100264">MRNRSEQKHVTFEPLTMEFEERSNEEYKGNIPSSSIHSISPLFVVFFVILLLGLFGLSLLLDSILPVPLKSADKEKYSEKFIAEEARNYLKGLTDFGPRVVGSYENELLAVQYLKKQINDIVINAHSNKKIKVDLQTVSGSYYLDYAPYGIVNAYGNVQNLIVKLSSINNNKNKSILINAHFDSVPTSPGGSDDGINCATMLEVLRVLSRSADDFEHDIIFLFNGAEESFLQASHGFITQHNWAGNCKVVINLEAAGAGGKIILFQTGPGQPWLVHKFSKVPHPAGQVTGEEIFQNNLIPSDTDFRVFRDFGGVVGYDMAFVRSGYRYHTKYDGFDNIPLGSFQHVGDNVLSLIKNLVNTTEIDNLESQDQTKVVYYDFFGLFMIVYTINVATLLNYSTALLCVIVAFRCFFTLGLRLNKEDLLYILITKMGIIVGWLLAIGFTVILGILLDYLGYTMSWYRNPWIILGLYVVPIWGLCCGVIIIANKYSFKENNSIAAHTQVQLSCVRLIWCVPLVIGTFFNIRASHIIQIPLVFNSLVFAVIHFSKLQYSVRTWQFLHLISTLIPVCYLMYTSVILMTFVIPITGRFGSNKNPELFVGFATLILSVLISSLFVPLITLVRSPLKVFYGFLITFLAFFGLVFTPLGFPYSGDFSSPAPQRFWIQHTGRAFYNINGTVYKQDAGYFIVNLDRNSPRSVENFVEDVKKAQSVNTLSDSELFYGMPILHPRAIEVLSKSSWISAEQPIIQEDVQLIIQNKENISPTLVMLNFSASGPTHMTIYFALQLGVALKNISLSSEIKEGPKWKNQTTYFINYAWGIEKRPLNFSMHLQVPQNWKHSILDIAVLGRYVHEVNNVKTPHFKQFLEEFPDWADLTPFLASFKMWKF</sequence>
<protein>
    <recommendedName>
        <fullName evidence="14">FXNA-like protease</fullName>
    </recommendedName>
</protein>
<reference evidence="20" key="1">
    <citation type="submission" date="2025-08" db="UniProtKB">
        <authorList>
            <consortium name="RefSeq"/>
        </authorList>
    </citation>
    <scope>IDENTIFICATION</scope>
    <source>
        <tissue evidence="20">Entire body</tissue>
    </source>
</reference>
<feature type="transmembrane region" description="Helical" evidence="15">
    <location>
        <begin position="465"/>
        <end position="486"/>
    </location>
</feature>
<dbReference type="InterPro" id="IPR045175">
    <property type="entry name" value="M28_fam"/>
</dbReference>
<feature type="transmembrane region" description="Helical" evidence="15">
    <location>
        <begin position="627"/>
        <end position="648"/>
    </location>
</feature>
<dbReference type="AlphaFoldDB" id="A0A7F5R4A8"/>
<evidence type="ECO:0000256" key="2">
    <source>
        <dbReference type="ARBA" id="ARBA00004477"/>
    </source>
</evidence>
<dbReference type="FunCoup" id="A0A7F5R4A8">
    <property type="interactions" value="917"/>
</dbReference>
<dbReference type="FunFam" id="3.40.630.10:FF:000008">
    <property type="entry name" value="Endoplasmic reticulum metallopeptidase 1"/>
    <property type="match status" value="1"/>
</dbReference>
<evidence type="ECO:0000256" key="15">
    <source>
        <dbReference type="SAM" id="Phobius"/>
    </source>
</evidence>
<feature type="transmembrane region" description="Helical" evidence="15">
    <location>
        <begin position="597"/>
        <end position="620"/>
    </location>
</feature>
<evidence type="ECO:0000259" key="17">
    <source>
        <dbReference type="Pfam" id="PF22248"/>
    </source>
</evidence>
<evidence type="ECO:0000313" key="20">
    <source>
        <dbReference type="RefSeq" id="XP_025830298.1"/>
    </source>
</evidence>
<feature type="transmembrane region" description="Helical" evidence="15">
    <location>
        <begin position="399"/>
        <end position="419"/>
    </location>
</feature>
<evidence type="ECO:0000256" key="3">
    <source>
        <dbReference type="ARBA" id="ARBA00010918"/>
    </source>
</evidence>
<keyword evidence="9" id="KW-0862">Zinc</keyword>
<dbReference type="Proteomes" id="UP000192223">
    <property type="component" value="Unplaced"/>
</dbReference>
<keyword evidence="19" id="KW-1185">Reference proteome</keyword>
<dbReference type="InterPro" id="IPR048024">
    <property type="entry name" value="Fxna-like_M28_dom"/>
</dbReference>
<feature type="domain" description="Endoplasmic reticulum metallopeptidase 1-like C-terminal" evidence="17">
    <location>
        <begin position="657"/>
        <end position="884"/>
    </location>
</feature>
<accession>A0A7F5R4A8</accession>
<dbReference type="PANTHER" id="PTHR12147">
    <property type="entry name" value="METALLOPEPTIDASE M28 FAMILY MEMBER"/>
    <property type="match status" value="1"/>
</dbReference>
<evidence type="ECO:0000256" key="1">
    <source>
        <dbReference type="ARBA" id="ARBA00001947"/>
    </source>
</evidence>
<dbReference type="Pfam" id="PF22249">
    <property type="entry name" value="ERMP1-TM"/>
    <property type="match status" value="1"/>
</dbReference>
<evidence type="ECO:0000256" key="6">
    <source>
        <dbReference type="ARBA" id="ARBA00022723"/>
    </source>
</evidence>
<dbReference type="OrthoDB" id="76293at2759"/>
<feature type="domain" description="Endoplasmic reticulum metallopeptidase 1/1-A TM" evidence="18">
    <location>
        <begin position="430"/>
        <end position="633"/>
    </location>
</feature>
<dbReference type="SUPFAM" id="SSF53187">
    <property type="entry name" value="Zn-dependent exopeptidases"/>
    <property type="match status" value="1"/>
</dbReference>
<dbReference type="InterPro" id="IPR053974">
    <property type="entry name" value="ERMP1_1-A_TM"/>
</dbReference>
<name>A0A7F5R4A8_AGRPL</name>
<keyword evidence="10 15" id="KW-1133">Transmembrane helix</keyword>
<feature type="domain" description="Peptidase M28" evidence="16">
    <location>
        <begin position="160"/>
        <end position="353"/>
    </location>
</feature>
<proteinExistence type="inferred from homology"/>
<keyword evidence="12 15" id="KW-0472">Membrane</keyword>
<dbReference type="Pfam" id="PF04389">
    <property type="entry name" value="Peptidase_M28"/>
    <property type="match status" value="1"/>
</dbReference>
<evidence type="ECO:0000256" key="13">
    <source>
        <dbReference type="ARBA" id="ARBA00023180"/>
    </source>
</evidence>
<dbReference type="GO" id="GO:0008235">
    <property type="term" value="F:metalloexopeptidase activity"/>
    <property type="evidence" value="ECO:0007669"/>
    <property type="project" value="InterPro"/>
</dbReference>
<feature type="transmembrane region" description="Helical" evidence="15">
    <location>
        <begin position="507"/>
        <end position="524"/>
    </location>
</feature>
<keyword evidence="11" id="KW-0482">Metalloprotease</keyword>
<feature type="transmembrane region" description="Helical" evidence="15">
    <location>
        <begin position="431"/>
        <end position="453"/>
    </location>
</feature>
<evidence type="ECO:0000256" key="5">
    <source>
        <dbReference type="ARBA" id="ARBA00022692"/>
    </source>
</evidence>
<keyword evidence="7" id="KW-0378">Hydrolase</keyword>
<evidence type="ECO:0000313" key="19">
    <source>
        <dbReference type="Proteomes" id="UP000192223"/>
    </source>
</evidence>
<dbReference type="InterPro" id="IPR007484">
    <property type="entry name" value="Peptidase_M28"/>
</dbReference>
<comment type="subcellular location">
    <subcellularLocation>
        <location evidence="2">Endoplasmic reticulum membrane</location>
        <topology evidence="2">Multi-pass membrane protein</topology>
    </subcellularLocation>
</comment>
<evidence type="ECO:0000256" key="11">
    <source>
        <dbReference type="ARBA" id="ARBA00023049"/>
    </source>
</evidence>
<dbReference type="GO" id="GO:0006508">
    <property type="term" value="P:proteolysis"/>
    <property type="evidence" value="ECO:0007669"/>
    <property type="project" value="UniProtKB-KW"/>
</dbReference>
<evidence type="ECO:0000256" key="14">
    <source>
        <dbReference type="ARBA" id="ARBA00078796"/>
    </source>
</evidence>
<dbReference type="PANTHER" id="PTHR12147:SF22">
    <property type="entry name" value="ENDOPLASMIC RETICULUM METALLOPEPTIDASE 1"/>
    <property type="match status" value="1"/>
</dbReference>
<dbReference type="GO" id="GO:0046872">
    <property type="term" value="F:metal ion binding"/>
    <property type="evidence" value="ECO:0007669"/>
    <property type="project" value="UniProtKB-KW"/>
</dbReference>
<feature type="transmembrane region" description="Helical" evidence="15">
    <location>
        <begin position="42"/>
        <end position="61"/>
    </location>
</feature>
<dbReference type="InterPro" id="IPR053973">
    <property type="entry name" value="ERMP1-like_C"/>
</dbReference>